<dbReference type="PANTHER" id="PTHR33480:SF1">
    <property type="entry name" value="TYR RECOMBINASE DOMAIN-CONTAINING PROTEIN"/>
    <property type="match status" value="1"/>
</dbReference>
<proteinExistence type="predicted"/>
<protein>
    <submittedName>
        <fullName evidence="1">Uncharacterized protein</fullName>
    </submittedName>
</protein>
<name>A0AAE1DUS5_9GAST</name>
<gene>
    <name evidence="1" type="ORF">RRG08_028046</name>
</gene>
<dbReference type="PANTHER" id="PTHR33480">
    <property type="entry name" value="SET DOMAIN-CONTAINING PROTEIN-RELATED"/>
    <property type="match status" value="1"/>
</dbReference>
<keyword evidence="2" id="KW-1185">Reference proteome</keyword>
<accession>A0AAE1DUS5</accession>
<evidence type="ECO:0000313" key="1">
    <source>
        <dbReference type="EMBL" id="KAK3783527.1"/>
    </source>
</evidence>
<reference evidence="1" key="1">
    <citation type="journal article" date="2023" name="G3 (Bethesda)">
        <title>A reference genome for the long-term kleptoplast-retaining sea slug Elysia crispata morphotype clarki.</title>
        <authorList>
            <person name="Eastman K.E."/>
            <person name="Pendleton A.L."/>
            <person name="Shaikh M.A."/>
            <person name="Suttiyut T."/>
            <person name="Ogas R."/>
            <person name="Tomko P."/>
            <person name="Gavelis G."/>
            <person name="Widhalm J.R."/>
            <person name="Wisecaver J.H."/>
        </authorList>
    </citation>
    <scope>NUCLEOTIDE SEQUENCE</scope>
    <source>
        <strain evidence="1">ECLA1</strain>
    </source>
</reference>
<dbReference type="EMBL" id="JAWDGP010002403">
    <property type="protein sequence ID" value="KAK3783527.1"/>
    <property type="molecule type" value="Genomic_DNA"/>
</dbReference>
<dbReference type="AlphaFoldDB" id="A0AAE1DUS5"/>
<dbReference type="Proteomes" id="UP001283361">
    <property type="component" value="Unassembled WGS sequence"/>
</dbReference>
<organism evidence="1 2">
    <name type="scientific">Elysia crispata</name>
    <name type="common">lettuce slug</name>
    <dbReference type="NCBI Taxonomy" id="231223"/>
    <lineage>
        <taxon>Eukaryota</taxon>
        <taxon>Metazoa</taxon>
        <taxon>Spiralia</taxon>
        <taxon>Lophotrochozoa</taxon>
        <taxon>Mollusca</taxon>
        <taxon>Gastropoda</taxon>
        <taxon>Heterobranchia</taxon>
        <taxon>Euthyneura</taxon>
        <taxon>Panpulmonata</taxon>
        <taxon>Sacoglossa</taxon>
        <taxon>Placobranchoidea</taxon>
        <taxon>Plakobranchidae</taxon>
        <taxon>Elysia</taxon>
    </lineage>
</organism>
<sequence>MFNARRGGEPARLTLQEWEEAANNSWVDPQLVQTVKDPLEKALFEQFKLAYQAGKGSKKLVPILIPIDTVKSIMKLIEQRIEVEISDANPFLFANTGTSLDHAVGWQCIKAVIKMMGPELEKPDLLIADKFRHRLSTLYAVLELPANEREAFYRHMGHSEAINKHVYQCPLSIGEVVNVGGFLKGVDDPSSSSHVRHMWRDFSQTTGVNVCVTSELTLCVTVDQFSDASFTHRFAALCQTKLTAGIA</sequence>
<comment type="caution">
    <text evidence="1">The sequence shown here is derived from an EMBL/GenBank/DDBJ whole genome shotgun (WGS) entry which is preliminary data.</text>
</comment>
<evidence type="ECO:0000313" key="2">
    <source>
        <dbReference type="Proteomes" id="UP001283361"/>
    </source>
</evidence>